<dbReference type="Proteomes" id="UP001153678">
    <property type="component" value="Unassembled WGS sequence"/>
</dbReference>
<dbReference type="EMBL" id="CAMKVN010007332">
    <property type="protein sequence ID" value="CAI2191349.1"/>
    <property type="molecule type" value="Genomic_DNA"/>
</dbReference>
<dbReference type="AlphaFoldDB" id="A0A9W4T3R4"/>
<keyword evidence="3" id="KW-1185">Reference proteome</keyword>
<evidence type="ECO:0000256" key="1">
    <source>
        <dbReference type="SAM" id="MobiDB-lite"/>
    </source>
</evidence>
<comment type="caution">
    <text evidence="2">The sequence shown here is derived from an EMBL/GenBank/DDBJ whole genome shotgun (WGS) entry which is preliminary data.</text>
</comment>
<sequence length="248" mass="28167">RESVSQNSSSNTAYVSESINNIEKTDVLKITNCTSSELSHKTEVIEDIANSAVDLNTINDWNASEKIRKTISLGYDQKSLEEIKSKADYQDKSVVRSSIITEFIQDLLEELLLSDNRLLKDVKFSSSKTIILRSIIQEIDRLQQSEQKLQLSVYSYKDLKTRVRKINKLFGFDPVTLKKINDISGYMVNWNTCNSDRILKLTNLQIEYIIKQIKSKITTSPVNKISETMATTSAHDSNSDDSDANELL</sequence>
<name>A0A9W4T3R4_9GLOM</name>
<evidence type="ECO:0000313" key="3">
    <source>
        <dbReference type="Proteomes" id="UP001153678"/>
    </source>
</evidence>
<proteinExistence type="predicted"/>
<evidence type="ECO:0000313" key="2">
    <source>
        <dbReference type="EMBL" id="CAI2191349.1"/>
    </source>
</evidence>
<feature type="region of interest" description="Disordered" evidence="1">
    <location>
        <begin position="229"/>
        <end position="248"/>
    </location>
</feature>
<gene>
    <name evidence="2" type="ORF">FWILDA_LOCUS15029</name>
</gene>
<feature type="non-terminal residue" evidence="2">
    <location>
        <position position="248"/>
    </location>
</feature>
<accession>A0A9W4T3R4</accession>
<organism evidence="2 3">
    <name type="scientific">Funneliformis geosporum</name>
    <dbReference type="NCBI Taxonomy" id="1117311"/>
    <lineage>
        <taxon>Eukaryota</taxon>
        <taxon>Fungi</taxon>
        <taxon>Fungi incertae sedis</taxon>
        <taxon>Mucoromycota</taxon>
        <taxon>Glomeromycotina</taxon>
        <taxon>Glomeromycetes</taxon>
        <taxon>Glomerales</taxon>
        <taxon>Glomeraceae</taxon>
        <taxon>Funneliformis</taxon>
    </lineage>
</organism>
<protein>
    <submittedName>
        <fullName evidence="2">16696_t:CDS:1</fullName>
    </submittedName>
</protein>
<reference evidence="2" key="1">
    <citation type="submission" date="2022-08" db="EMBL/GenBank/DDBJ databases">
        <authorList>
            <person name="Kallberg Y."/>
            <person name="Tangrot J."/>
            <person name="Rosling A."/>
        </authorList>
    </citation>
    <scope>NUCLEOTIDE SEQUENCE</scope>
    <source>
        <strain evidence="2">Wild A</strain>
    </source>
</reference>
<feature type="compositionally biased region" description="Acidic residues" evidence="1">
    <location>
        <begin position="239"/>
        <end position="248"/>
    </location>
</feature>
<dbReference type="OrthoDB" id="2444623at2759"/>